<evidence type="ECO:0000313" key="3">
    <source>
        <dbReference type="Proteomes" id="UP000245910"/>
    </source>
</evidence>
<evidence type="ECO:0000256" key="1">
    <source>
        <dbReference type="SAM" id="MobiDB-lite"/>
    </source>
</evidence>
<dbReference type="GeneID" id="37251981"/>
<protein>
    <submittedName>
        <fullName evidence="2">Uncharacterized protein</fullName>
    </submittedName>
</protein>
<feature type="compositionally biased region" description="Basic and acidic residues" evidence="1">
    <location>
        <begin position="20"/>
        <end position="48"/>
    </location>
</feature>
<feature type="region of interest" description="Disordered" evidence="1">
    <location>
        <begin position="1"/>
        <end position="48"/>
    </location>
</feature>
<keyword evidence="3" id="KW-1185">Reference proteome</keyword>
<name>A0A2L2TUE2_9HYPO</name>
<evidence type="ECO:0000313" key="2">
    <source>
        <dbReference type="EMBL" id="CEI63825.1"/>
    </source>
</evidence>
<dbReference type="KEGG" id="fvn:FVRRES_00337"/>
<dbReference type="RefSeq" id="XP_025587545.1">
    <property type="nucleotide sequence ID" value="XM_025731565.1"/>
</dbReference>
<organism evidence="2 3">
    <name type="scientific">Fusarium venenatum</name>
    <dbReference type="NCBI Taxonomy" id="56646"/>
    <lineage>
        <taxon>Eukaryota</taxon>
        <taxon>Fungi</taxon>
        <taxon>Dikarya</taxon>
        <taxon>Ascomycota</taxon>
        <taxon>Pezizomycotina</taxon>
        <taxon>Sordariomycetes</taxon>
        <taxon>Hypocreomycetidae</taxon>
        <taxon>Hypocreales</taxon>
        <taxon>Nectriaceae</taxon>
        <taxon>Fusarium</taxon>
    </lineage>
</organism>
<feature type="compositionally biased region" description="Low complexity" evidence="1">
    <location>
        <begin position="1"/>
        <end position="12"/>
    </location>
</feature>
<sequence>MSAQSGSAASAAKTNNNEIRTGEETNGCREEETRGEMTNEEKEEERYKQLQLDLQRRLKQKVAEFKAKPKDMDKKAKSERDVKRRLEAKQMWMAQTKTYLLSVDEMRNQLQQECGMAFINAMNYSLEPMARERFEDGEMTQSGSTATTAEKNNIDSCTRKETGIHHGKKNRAKVSEEMRKSVVEMLERKDWKRVLDKLDDMCKKESYGGMTAISPVRSWKQRLSLNQKE</sequence>
<proteinExistence type="predicted"/>
<reference evidence="3" key="1">
    <citation type="submission" date="2014-10" db="EMBL/GenBank/DDBJ databases">
        <authorList>
            <person name="King R."/>
        </authorList>
    </citation>
    <scope>NUCLEOTIDE SEQUENCE [LARGE SCALE GENOMIC DNA]</scope>
    <source>
        <strain evidence="3">A3/5</strain>
    </source>
</reference>
<dbReference type="AlphaFoldDB" id="A0A2L2TUE2"/>
<dbReference type="EMBL" id="LN649229">
    <property type="protein sequence ID" value="CEI63825.1"/>
    <property type="molecule type" value="Genomic_DNA"/>
</dbReference>
<accession>A0A2L2TUE2</accession>
<dbReference type="Proteomes" id="UP000245910">
    <property type="component" value="Chromosome I"/>
</dbReference>